<gene>
    <name evidence="2" type="ORF">CFP75_14700</name>
</gene>
<dbReference type="AlphaFoldDB" id="A0A229RWN4"/>
<keyword evidence="3" id="KW-1185">Reference proteome</keyword>
<dbReference type="InterPro" id="IPR016181">
    <property type="entry name" value="Acyl_CoA_acyltransferase"/>
</dbReference>
<evidence type="ECO:0000313" key="2">
    <source>
        <dbReference type="EMBL" id="OXM50945.1"/>
    </source>
</evidence>
<sequence>MRIMRTVGAYELDDDPARVDLDVVWKCLSTDVYWGKWRDREMIEKVFKNAWRVVGAYEASSGRLVGFARAFSDTIGSAYLADVFVLDEARGKGLGKELVREMIDNGPGAEFRWMLHTADAHELYRPFGFAEPSNGQYMERTRANGQA</sequence>
<dbReference type="Gene3D" id="3.40.630.30">
    <property type="match status" value="1"/>
</dbReference>
<dbReference type="CDD" id="cd04301">
    <property type="entry name" value="NAT_SF"/>
    <property type="match status" value="1"/>
</dbReference>
<evidence type="ECO:0000259" key="1">
    <source>
        <dbReference type="PROSITE" id="PS51186"/>
    </source>
</evidence>
<accession>A0A229RWN4</accession>
<name>A0A229RWN4_AMYAL</name>
<keyword evidence="2" id="KW-0808">Transferase</keyword>
<dbReference type="EMBL" id="NMQU01000036">
    <property type="protein sequence ID" value="OXM50945.1"/>
    <property type="molecule type" value="Genomic_DNA"/>
</dbReference>
<proteinExistence type="predicted"/>
<protein>
    <submittedName>
        <fullName evidence="2">GNAT family N-acetyltransferase</fullName>
    </submittedName>
</protein>
<dbReference type="PROSITE" id="PS51186">
    <property type="entry name" value="GNAT"/>
    <property type="match status" value="1"/>
</dbReference>
<comment type="caution">
    <text evidence="2">The sequence shown here is derived from an EMBL/GenBank/DDBJ whole genome shotgun (WGS) entry which is preliminary data.</text>
</comment>
<dbReference type="PANTHER" id="PTHR43233">
    <property type="entry name" value="FAMILY N-ACETYLTRANSFERASE, PUTATIVE (AFU_ORTHOLOGUE AFUA_6G03350)-RELATED"/>
    <property type="match status" value="1"/>
</dbReference>
<evidence type="ECO:0000313" key="3">
    <source>
        <dbReference type="Proteomes" id="UP000215563"/>
    </source>
</evidence>
<dbReference type="GO" id="GO:0016747">
    <property type="term" value="F:acyltransferase activity, transferring groups other than amino-acyl groups"/>
    <property type="evidence" value="ECO:0007669"/>
    <property type="project" value="InterPro"/>
</dbReference>
<dbReference type="InterPro" id="IPR053144">
    <property type="entry name" value="Acetyltransferase_Butenolide"/>
</dbReference>
<feature type="domain" description="N-acetyltransferase" evidence="1">
    <location>
        <begin position="10"/>
        <end position="147"/>
    </location>
</feature>
<dbReference type="Proteomes" id="UP000215563">
    <property type="component" value="Unassembled WGS sequence"/>
</dbReference>
<dbReference type="OrthoDB" id="3216107at2"/>
<dbReference type="InterPro" id="IPR000182">
    <property type="entry name" value="GNAT_dom"/>
</dbReference>
<dbReference type="PANTHER" id="PTHR43233:SF1">
    <property type="entry name" value="FAMILY N-ACETYLTRANSFERASE, PUTATIVE (AFU_ORTHOLOGUE AFUA_6G03350)-RELATED"/>
    <property type="match status" value="1"/>
</dbReference>
<dbReference type="Pfam" id="PF00583">
    <property type="entry name" value="Acetyltransf_1"/>
    <property type="match status" value="1"/>
</dbReference>
<organism evidence="2 3">
    <name type="scientific">Amycolatopsis alba DSM 44262</name>
    <dbReference type="NCBI Taxonomy" id="1125972"/>
    <lineage>
        <taxon>Bacteria</taxon>
        <taxon>Bacillati</taxon>
        <taxon>Actinomycetota</taxon>
        <taxon>Actinomycetes</taxon>
        <taxon>Pseudonocardiales</taxon>
        <taxon>Pseudonocardiaceae</taxon>
        <taxon>Amycolatopsis</taxon>
    </lineage>
</organism>
<reference evidence="2 3" key="1">
    <citation type="submission" date="2017-07" db="EMBL/GenBank/DDBJ databases">
        <title>Amycolatopsis alba DSM 44262 Genome sequencing and assembly.</title>
        <authorList>
            <person name="Kaur N."/>
            <person name="Mayilraj S."/>
        </authorList>
    </citation>
    <scope>NUCLEOTIDE SEQUENCE [LARGE SCALE GENOMIC DNA]</scope>
    <source>
        <strain evidence="2 3">DSM 44262</strain>
    </source>
</reference>
<dbReference type="SUPFAM" id="SSF55729">
    <property type="entry name" value="Acyl-CoA N-acyltransferases (Nat)"/>
    <property type="match status" value="1"/>
</dbReference>